<keyword evidence="3" id="KW-0472">Membrane</keyword>
<feature type="domain" description="Response regulatory" evidence="5">
    <location>
        <begin position="772"/>
        <end position="903"/>
    </location>
</feature>
<dbReference type="InterPro" id="IPR050956">
    <property type="entry name" value="2C_system_His_kinase"/>
</dbReference>
<organism evidence="6 7">
    <name type="scientific">Paramecium primaurelia</name>
    <dbReference type="NCBI Taxonomy" id="5886"/>
    <lineage>
        <taxon>Eukaryota</taxon>
        <taxon>Sar</taxon>
        <taxon>Alveolata</taxon>
        <taxon>Ciliophora</taxon>
        <taxon>Intramacronucleata</taxon>
        <taxon>Oligohymenophorea</taxon>
        <taxon>Peniculida</taxon>
        <taxon>Parameciidae</taxon>
        <taxon>Paramecium</taxon>
    </lineage>
</organism>
<dbReference type="PANTHER" id="PTHR43719">
    <property type="entry name" value="TWO-COMPONENT HISTIDINE KINASE"/>
    <property type="match status" value="1"/>
</dbReference>
<keyword evidence="3" id="KW-0812">Transmembrane</keyword>
<evidence type="ECO:0000259" key="4">
    <source>
        <dbReference type="PROSITE" id="PS50109"/>
    </source>
</evidence>
<dbReference type="PANTHER" id="PTHR43719:SF28">
    <property type="entry name" value="PEROXIDE STRESS-ACTIVATED HISTIDINE KINASE MAK1-RELATED"/>
    <property type="match status" value="1"/>
</dbReference>
<dbReference type="OMA" id="PQAMCIV"/>
<dbReference type="GO" id="GO:0000160">
    <property type="term" value="P:phosphorelay signal transduction system"/>
    <property type="evidence" value="ECO:0007669"/>
    <property type="project" value="InterPro"/>
</dbReference>
<keyword evidence="7" id="KW-1185">Reference proteome</keyword>
<dbReference type="CDD" id="cd17546">
    <property type="entry name" value="REC_hyHK_CKI1_RcsC-like"/>
    <property type="match status" value="1"/>
</dbReference>
<dbReference type="AlphaFoldDB" id="A0A8S1PDF9"/>
<dbReference type="InterPro" id="IPR001789">
    <property type="entry name" value="Sig_transdc_resp-reg_receiver"/>
</dbReference>
<comment type="caution">
    <text evidence="6">The sequence shown here is derived from an EMBL/GenBank/DDBJ whole genome shotgun (WGS) entry which is preliminary data.</text>
</comment>
<reference evidence="6" key="1">
    <citation type="submission" date="2021-01" db="EMBL/GenBank/DDBJ databases">
        <authorList>
            <consortium name="Genoscope - CEA"/>
            <person name="William W."/>
        </authorList>
    </citation>
    <scope>NUCLEOTIDE SEQUENCE</scope>
</reference>
<keyword evidence="1 2" id="KW-0597">Phosphoprotein</keyword>
<feature type="transmembrane region" description="Helical" evidence="3">
    <location>
        <begin position="117"/>
        <end position="134"/>
    </location>
</feature>
<evidence type="ECO:0000256" key="3">
    <source>
        <dbReference type="SAM" id="Phobius"/>
    </source>
</evidence>
<dbReference type="SMART" id="SM00387">
    <property type="entry name" value="HATPase_c"/>
    <property type="match status" value="1"/>
</dbReference>
<proteinExistence type="predicted"/>
<evidence type="ECO:0000313" key="6">
    <source>
        <dbReference type="EMBL" id="CAD8100831.1"/>
    </source>
</evidence>
<dbReference type="SMART" id="SM00448">
    <property type="entry name" value="REC"/>
    <property type="match status" value="1"/>
</dbReference>
<protein>
    <submittedName>
        <fullName evidence="6">Uncharacterized protein</fullName>
    </submittedName>
</protein>
<dbReference type="Pfam" id="PF00072">
    <property type="entry name" value="Response_reg"/>
    <property type="match status" value="1"/>
</dbReference>
<dbReference type="InterPro" id="IPR003594">
    <property type="entry name" value="HATPase_dom"/>
</dbReference>
<evidence type="ECO:0000256" key="2">
    <source>
        <dbReference type="PROSITE-ProRule" id="PRU00169"/>
    </source>
</evidence>
<evidence type="ECO:0000313" key="7">
    <source>
        <dbReference type="Proteomes" id="UP000688137"/>
    </source>
</evidence>
<keyword evidence="3" id="KW-1133">Transmembrane helix</keyword>
<feature type="transmembrane region" description="Helical" evidence="3">
    <location>
        <begin position="61"/>
        <end position="85"/>
    </location>
</feature>
<evidence type="ECO:0000259" key="5">
    <source>
        <dbReference type="PROSITE" id="PS50110"/>
    </source>
</evidence>
<feature type="modified residue" description="4-aspartylphosphate" evidence="2">
    <location>
        <position position="832"/>
    </location>
</feature>
<feature type="transmembrane region" description="Helical" evidence="3">
    <location>
        <begin position="91"/>
        <end position="110"/>
    </location>
</feature>
<accession>A0A8S1PDF9</accession>
<name>A0A8S1PDF9_PARPR</name>
<dbReference type="InterPro" id="IPR005467">
    <property type="entry name" value="His_kinase_dom"/>
</dbReference>
<dbReference type="PROSITE" id="PS50110">
    <property type="entry name" value="RESPONSE_REGULATORY"/>
    <property type="match status" value="1"/>
</dbReference>
<sequence>MPQWQIIWKSFYKHLKILKWDQYQQWRWHNHFLWADTVFRPILILQIIFIIIRLSIMANNLYIQITLAIQICIHILLFLFISKAISQESHFLIQFLPLIQQYCMYWICYIIKDKDYFMLYITLITIYQSMYSTLHMKFFTILLFLIQNIFLSDLHSFEGLYLSTVLLILQILRKEFLYLQHFQNLQALFMIIDSTPQAMCIVHKDKNFLLYSNKIFDNLANKLESTNQSDTDQSPEKASTIHSARNQLSFLQNLQLDELNNNQTLFDIDDDDLDMEDQYKIKNVTYCKEKTQLLSQNRFSVEIQQLPPKSHQQQQKFFQSFKNQEDDSIIKKKFTSDVTMKIEFNNSPQIMIHSAGKKSSRKRSQNQIKLNKSSVYMTPGRKISVDQLLSKENKEYSISNQKQSILDQDLNMIPKTKPTINHKMKFLVNVLENCRLFDNDDGLQIYFIHEINQILLRAKLKKLESIKKNILRSISHELLTNLNAIFGFIKQCQDKQSSQESCSQQLEQALCYTKLQLYKIQDIFDYRDILEDRLILKSDKFEINSVIWECVDLLKDQIERKLISINVELSEVSYIIIGDRQRLCQVLLNLIANAIRFTLKGGITIQVQKKQYIDSMQGIDDVQSFQQSDSNLIQVSISDTGIGMCEKELCNLRKKLHLSDEDEKVSKQSVGISLGLSVCKQIIKHLSPAHQNYLSVESQLGEGSQFYFVLQYDEEQVKQDQNNLQNSFIHTIPFIEQQSTQQVRVMNYNKCSKSQMDNQIGNVETCICNCKKTLIVDDEQFNIHILSHLMKQLGYDVDYAFNGKQAIEKIEVQLANRCNKSTCIGYKCILMDINMPIMSGWEAVQIIRQMEYKIKLTRTIPVIAVTAFCSIQDQQKSIHEGFNTVLIKPITKEKLCDSFHQLNI</sequence>
<feature type="transmembrane region" description="Helical" evidence="3">
    <location>
        <begin position="32"/>
        <end position="54"/>
    </location>
</feature>
<dbReference type="Pfam" id="PF02518">
    <property type="entry name" value="HATPase_c"/>
    <property type="match status" value="1"/>
</dbReference>
<feature type="domain" description="Histidine kinase" evidence="4">
    <location>
        <begin position="473"/>
        <end position="714"/>
    </location>
</feature>
<gene>
    <name evidence="6" type="ORF">PPRIM_AZ9-3.1.T1130121</name>
</gene>
<dbReference type="EMBL" id="CAJJDM010000116">
    <property type="protein sequence ID" value="CAD8100831.1"/>
    <property type="molecule type" value="Genomic_DNA"/>
</dbReference>
<dbReference type="Proteomes" id="UP000688137">
    <property type="component" value="Unassembled WGS sequence"/>
</dbReference>
<dbReference type="PROSITE" id="PS50109">
    <property type="entry name" value="HIS_KIN"/>
    <property type="match status" value="1"/>
</dbReference>
<evidence type="ECO:0000256" key="1">
    <source>
        <dbReference type="ARBA" id="ARBA00022553"/>
    </source>
</evidence>